<organism evidence="2 3">
    <name type="scientific">Micromonospora vulcania</name>
    <dbReference type="NCBI Taxonomy" id="1441873"/>
    <lineage>
        <taxon>Bacteria</taxon>
        <taxon>Bacillati</taxon>
        <taxon>Actinomycetota</taxon>
        <taxon>Actinomycetes</taxon>
        <taxon>Micromonosporales</taxon>
        <taxon>Micromonosporaceae</taxon>
        <taxon>Micromonospora</taxon>
    </lineage>
</organism>
<sequence length="435" mass="48615">MDKQMIPAEVRAAQRALGRYQPSPTQPESPTLPIQSTSSTDVEAILVEVLDADRVDIIGVLPPQCVDRLVELHALREAAEGGSSLPAHVRYVTPARDRITLYRQPGVLGTLVQRWMTGVTGLRNWLEPRTTDPNSSMRLEIFQFDDMFLDCVIYTVRDGVERAAILSQLPILTSGRVGAAAAVSTVVASRMSATQVNEMKTYIRLLLNQAMPLTQRQVRCSSAENRRIGGPFTPAIRRVAAYGRLAVDDVEPIAVVAICANTASGPCVLLKPRNVKNSRDDFRKLSLVSERILIEDMSQYSRGSIDGDHEKALDDLWMAADQPEPFLIPEESFRRAAQRELFVTCGLDVPTGRLALKGTCILDREDEVTHLGFYVFRLDLLRTVGVDELKEVQAWNPELVLVPITDLYSATFRPRLNRLLTRKQEWLVDHVFSIQ</sequence>
<gene>
    <name evidence="2" type="ORF">ACFQGL_24530</name>
</gene>
<proteinExistence type="predicted"/>
<evidence type="ECO:0000313" key="2">
    <source>
        <dbReference type="EMBL" id="MFC5926508.1"/>
    </source>
</evidence>
<name>A0ABW1HC22_9ACTN</name>
<comment type="caution">
    <text evidence="2">The sequence shown here is derived from an EMBL/GenBank/DDBJ whole genome shotgun (WGS) entry which is preliminary data.</text>
</comment>
<accession>A0ABW1HC22</accession>
<feature type="compositionally biased region" description="Polar residues" evidence="1">
    <location>
        <begin position="22"/>
        <end position="37"/>
    </location>
</feature>
<evidence type="ECO:0000313" key="3">
    <source>
        <dbReference type="Proteomes" id="UP001596226"/>
    </source>
</evidence>
<evidence type="ECO:0000256" key="1">
    <source>
        <dbReference type="SAM" id="MobiDB-lite"/>
    </source>
</evidence>
<keyword evidence="3" id="KW-1185">Reference proteome</keyword>
<dbReference type="EMBL" id="JBHSQS010000018">
    <property type="protein sequence ID" value="MFC5926508.1"/>
    <property type="molecule type" value="Genomic_DNA"/>
</dbReference>
<dbReference type="Proteomes" id="UP001596226">
    <property type="component" value="Unassembled WGS sequence"/>
</dbReference>
<protein>
    <submittedName>
        <fullName evidence="2">Uncharacterized protein</fullName>
    </submittedName>
</protein>
<dbReference type="RefSeq" id="WP_377514753.1">
    <property type="nucleotide sequence ID" value="NZ_JBHSQS010000018.1"/>
</dbReference>
<reference evidence="3" key="1">
    <citation type="journal article" date="2019" name="Int. J. Syst. Evol. Microbiol.">
        <title>The Global Catalogue of Microorganisms (GCM) 10K type strain sequencing project: providing services to taxonomists for standard genome sequencing and annotation.</title>
        <authorList>
            <consortium name="The Broad Institute Genomics Platform"/>
            <consortium name="The Broad Institute Genome Sequencing Center for Infectious Disease"/>
            <person name="Wu L."/>
            <person name="Ma J."/>
        </authorList>
    </citation>
    <scope>NUCLEOTIDE SEQUENCE [LARGE SCALE GENOMIC DNA]</scope>
    <source>
        <strain evidence="3">CGMCC 4.7144</strain>
    </source>
</reference>
<feature type="region of interest" description="Disordered" evidence="1">
    <location>
        <begin position="17"/>
        <end position="37"/>
    </location>
</feature>